<dbReference type="Pfam" id="PF00753">
    <property type="entry name" value="Lactamase_B"/>
    <property type="match status" value="1"/>
</dbReference>
<dbReference type="Gene3D" id="3.60.15.10">
    <property type="entry name" value="Ribonuclease Z/Hydroxyacylglutathione hydrolase-like"/>
    <property type="match status" value="1"/>
</dbReference>
<evidence type="ECO:0000256" key="2">
    <source>
        <dbReference type="ARBA" id="ARBA00022723"/>
    </source>
</evidence>
<name>A0A1F7GDM9_9BACT</name>
<sequence>MKIYRYSLGQLQANCYFLVVDEECLIIDPADDASFILEEVQRRKLKLVGMLATHGHFDHVMAAGEIQLSIETQMSAVETHSSASLQLWIKEKDLFLIDRLTESAKYFLGYSLNIIKPIAIKHLIAIEKKFSNFGIQVINTPGHTPGSVCFYIAKEKIIFTGDTLFKNGIGRYDFSYSNKADLKKSLVKLLKLPEETIVYSGHGESTTIGKEKDKIKIYNL</sequence>
<feature type="domain" description="Metallo-beta-lactamase" evidence="5">
    <location>
        <begin position="12"/>
        <end position="202"/>
    </location>
</feature>
<dbReference type="SUPFAM" id="SSF56281">
    <property type="entry name" value="Metallo-hydrolase/oxidoreductase"/>
    <property type="match status" value="1"/>
</dbReference>
<dbReference type="PANTHER" id="PTHR46233:SF3">
    <property type="entry name" value="HYDROXYACYLGLUTATHIONE HYDROLASE GLOC"/>
    <property type="match status" value="1"/>
</dbReference>
<protein>
    <recommendedName>
        <fullName evidence="5">Metallo-beta-lactamase domain-containing protein</fullName>
    </recommendedName>
</protein>
<evidence type="ECO:0000256" key="1">
    <source>
        <dbReference type="ARBA" id="ARBA00001947"/>
    </source>
</evidence>
<gene>
    <name evidence="6" type="ORF">A2774_00440</name>
</gene>
<dbReference type="EMBL" id="MFZG01000015">
    <property type="protein sequence ID" value="OGK16956.1"/>
    <property type="molecule type" value="Genomic_DNA"/>
</dbReference>
<dbReference type="InterPro" id="IPR001279">
    <property type="entry name" value="Metallo-B-lactamas"/>
</dbReference>
<dbReference type="AlphaFoldDB" id="A0A1F7GDM9"/>
<dbReference type="GO" id="GO:0016787">
    <property type="term" value="F:hydrolase activity"/>
    <property type="evidence" value="ECO:0007669"/>
    <property type="project" value="UniProtKB-KW"/>
</dbReference>
<dbReference type="Proteomes" id="UP000177208">
    <property type="component" value="Unassembled WGS sequence"/>
</dbReference>
<keyword evidence="2" id="KW-0479">Metal-binding</keyword>
<evidence type="ECO:0000256" key="3">
    <source>
        <dbReference type="ARBA" id="ARBA00022801"/>
    </source>
</evidence>
<dbReference type="PANTHER" id="PTHR46233">
    <property type="entry name" value="HYDROXYACYLGLUTATHIONE HYDROLASE GLOC"/>
    <property type="match status" value="1"/>
</dbReference>
<dbReference type="InterPro" id="IPR036866">
    <property type="entry name" value="RibonucZ/Hydroxyglut_hydro"/>
</dbReference>
<evidence type="ECO:0000313" key="6">
    <source>
        <dbReference type="EMBL" id="OGK16956.1"/>
    </source>
</evidence>
<evidence type="ECO:0000256" key="4">
    <source>
        <dbReference type="ARBA" id="ARBA00022833"/>
    </source>
</evidence>
<evidence type="ECO:0000259" key="5">
    <source>
        <dbReference type="SMART" id="SM00849"/>
    </source>
</evidence>
<keyword evidence="4" id="KW-0862">Zinc</keyword>
<keyword evidence="3" id="KW-0378">Hydrolase</keyword>
<evidence type="ECO:0000313" key="7">
    <source>
        <dbReference type="Proteomes" id="UP000177208"/>
    </source>
</evidence>
<comment type="cofactor">
    <cofactor evidence="1">
        <name>Zn(2+)</name>
        <dbReference type="ChEBI" id="CHEBI:29105"/>
    </cofactor>
</comment>
<proteinExistence type="predicted"/>
<dbReference type="GO" id="GO:0046872">
    <property type="term" value="F:metal ion binding"/>
    <property type="evidence" value="ECO:0007669"/>
    <property type="project" value="UniProtKB-KW"/>
</dbReference>
<organism evidence="6 7">
    <name type="scientific">Candidatus Roizmanbacteria bacterium RIFCSPHIGHO2_01_FULL_39_12c</name>
    <dbReference type="NCBI Taxonomy" id="1802031"/>
    <lineage>
        <taxon>Bacteria</taxon>
        <taxon>Candidatus Roizmaniibacteriota</taxon>
    </lineage>
</organism>
<reference evidence="6 7" key="1">
    <citation type="journal article" date="2016" name="Nat. Commun.">
        <title>Thousands of microbial genomes shed light on interconnected biogeochemical processes in an aquifer system.</title>
        <authorList>
            <person name="Anantharaman K."/>
            <person name="Brown C.T."/>
            <person name="Hug L.A."/>
            <person name="Sharon I."/>
            <person name="Castelle C.J."/>
            <person name="Probst A.J."/>
            <person name="Thomas B.C."/>
            <person name="Singh A."/>
            <person name="Wilkins M.J."/>
            <person name="Karaoz U."/>
            <person name="Brodie E.L."/>
            <person name="Williams K.H."/>
            <person name="Hubbard S.S."/>
            <person name="Banfield J.F."/>
        </authorList>
    </citation>
    <scope>NUCLEOTIDE SEQUENCE [LARGE SCALE GENOMIC DNA]</scope>
</reference>
<dbReference type="SMART" id="SM00849">
    <property type="entry name" value="Lactamase_B"/>
    <property type="match status" value="1"/>
</dbReference>
<dbReference type="InterPro" id="IPR051453">
    <property type="entry name" value="MBL_Glyoxalase_II"/>
</dbReference>
<accession>A0A1F7GDM9</accession>
<comment type="caution">
    <text evidence="6">The sequence shown here is derived from an EMBL/GenBank/DDBJ whole genome shotgun (WGS) entry which is preliminary data.</text>
</comment>